<dbReference type="PROSITE" id="PS51257">
    <property type="entry name" value="PROKAR_LIPOPROTEIN"/>
    <property type="match status" value="1"/>
</dbReference>
<dbReference type="GO" id="GO:0009279">
    <property type="term" value="C:cell outer membrane"/>
    <property type="evidence" value="ECO:0007669"/>
    <property type="project" value="UniProtKB-SubCell"/>
</dbReference>
<dbReference type="Proteomes" id="UP000199373">
    <property type="component" value="Unassembled WGS sequence"/>
</dbReference>
<keyword evidence="5" id="KW-0998">Cell outer membrane</keyword>
<dbReference type="InterPro" id="IPR012944">
    <property type="entry name" value="SusD_RagB_dom"/>
</dbReference>
<dbReference type="Pfam" id="PF14322">
    <property type="entry name" value="SusD-like_3"/>
    <property type="match status" value="1"/>
</dbReference>
<dbReference type="InterPro" id="IPR033985">
    <property type="entry name" value="SusD-like_N"/>
</dbReference>
<keyword evidence="4" id="KW-0472">Membrane</keyword>
<evidence type="ECO:0000256" key="3">
    <source>
        <dbReference type="ARBA" id="ARBA00022729"/>
    </source>
</evidence>
<dbReference type="EMBL" id="FOIQ01000004">
    <property type="protein sequence ID" value="SEW16445.1"/>
    <property type="molecule type" value="Genomic_DNA"/>
</dbReference>
<name>A0A1I0PQ99_9BACT</name>
<evidence type="ECO:0000256" key="5">
    <source>
        <dbReference type="ARBA" id="ARBA00023237"/>
    </source>
</evidence>
<dbReference type="AlphaFoldDB" id="A0A1I0PQ99"/>
<evidence type="ECO:0000256" key="6">
    <source>
        <dbReference type="SAM" id="SignalP"/>
    </source>
</evidence>
<reference evidence="9 10" key="1">
    <citation type="submission" date="2016-10" db="EMBL/GenBank/DDBJ databases">
        <authorList>
            <person name="de Groot N.N."/>
        </authorList>
    </citation>
    <scope>NUCLEOTIDE SEQUENCE [LARGE SCALE GENOMIC DNA]</scope>
    <source>
        <strain evidence="9 10">TC2-24</strain>
    </source>
</reference>
<comment type="subcellular location">
    <subcellularLocation>
        <location evidence="1">Cell outer membrane</location>
    </subcellularLocation>
</comment>
<evidence type="ECO:0000256" key="2">
    <source>
        <dbReference type="ARBA" id="ARBA00006275"/>
    </source>
</evidence>
<feature type="signal peptide" evidence="6">
    <location>
        <begin position="1"/>
        <end position="21"/>
    </location>
</feature>
<feature type="domain" description="RagB/SusD" evidence="7">
    <location>
        <begin position="262"/>
        <end position="524"/>
    </location>
</feature>
<keyword evidence="3 6" id="KW-0732">Signal</keyword>
<protein>
    <submittedName>
        <fullName evidence="9">Starch-binding associating with outer membrane</fullName>
    </submittedName>
</protein>
<dbReference type="Pfam" id="PF07980">
    <property type="entry name" value="SusD_RagB"/>
    <property type="match status" value="1"/>
</dbReference>
<sequence length="524" mass="59247">MKKINILLGAALFTISSTLFTSCDDILEENTDSFPSQAVIYSNDKSVEAALTGCYHGLISYNVFQSDYHTIFCTAGGTMNNTSSSYNDSKAQKTEPDNKYVGRHFKTCYRVIADCNDLLSKIDGSGASDVLKTRAKGEAHFLRGMIYFNLVRAFGGLPLRLTPITSTTLDMPRSTVEETYQQVVADLQEAAELLPEVNPTDGRPNSYAAHALLAKVYITLANGEEGSPYWQKCIDECMKVYGHYQLVPLQTLYNAQNRNTAESIIEIQFSDINGSTWTQGIAPDVSDFTPNSSSNPYGRYRPSKYIFDTWREQYPGDPRIEEGIIYNYYTKNGGVDTVEIYPAYTSDTGSGRMWPYLKKFLDTRYVAQYTAQNFIYLRYADVLLMLAEAINEVSGPDQAYQYVNEVLARARNSAEPAAAQPADWSGMTKAEFRHRIMYERFFELLGEETEYFDMRRRGPEFLLEYWKAHNAHPANCPEPSSTKYKEDYFICTPEMAQRAMLLPFPTLEINSNNAITDADQNPGY</sequence>
<organism evidence="9 10">
    <name type="scientific">Prevotella aff. ruminicola Tc2-24</name>
    <dbReference type="NCBI Taxonomy" id="81582"/>
    <lineage>
        <taxon>Bacteria</taxon>
        <taxon>Pseudomonadati</taxon>
        <taxon>Bacteroidota</taxon>
        <taxon>Bacteroidia</taxon>
        <taxon>Bacteroidales</taxon>
        <taxon>Prevotellaceae</taxon>
        <taxon>Prevotella</taxon>
    </lineage>
</organism>
<dbReference type="InterPro" id="IPR011990">
    <property type="entry name" value="TPR-like_helical_dom_sf"/>
</dbReference>
<dbReference type="CDD" id="cd08977">
    <property type="entry name" value="SusD"/>
    <property type="match status" value="1"/>
</dbReference>
<evidence type="ECO:0000256" key="4">
    <source>
        <dbReference type="ARBA" id="ARBA00023136"/>
    </source>
</evidence>
<feature type="domain" description="SusD-like N-terminal" evidence="8">
    <location>
        <begin position="42"/>
        <end position="217"/>
    </location>
</feature>
<feature type="chain" id="PRO_5011492233" evidence="6">
    <location>
        <begin position="22"/>
        <end position="524"/>
    </location>
</feature>
<dbReference type="RefSeq" id="WP_177178421.1">
    <property type="nucleotide sequence ID" value="NZ_FOIQ01000004.1"/>
</dbReference>
<evidence type="ECO:0000313" key="10">
    <source>
        <dbReference type="Proteomes" id="UP000199373"/>
    </source>
</evidence>
<evidence type="ECO:0000256" key="1">
    <source>
        <dbReference type="ARBA" id="ARBA00004442"/>
    </source>
</evidence>
<evidence type="ECO:0000259" key="8">
    <source>
        <dbReference type="Pfam" id="PF14322"/>
    </source>
</evidence>
<gene>
    <name evidence="9" type="ORF">SAMN04487850_1927</name>
</gene>
<comment type="similarity">
    <text evidence="2">Belongs to the SusD family.</text>
</comment>
<dbReference type="SUPFAM" id="SSF48452">
    <property type="entry name" value="TPR-like"/>
    <property type="match status" value="1"/>
</dbReference>
<dbReference type="Gene3D" id="1.25.40.390">
    <property type="match status" value="1"/>
</dbReference>
<evidence type="ECO:0000313" key="9">
    <source>
        <dbReference type="EMBL" id="SEW16445.1"/>
    </source>
</evidence>
<proteinExistence type="inferred from homology"/>
<evidence type="ECO:0000259" key="7">
    <source>
        <dbReference type="Pfam" id="PF07980"/>
    </source>
</evidence>
<accession>A0A1I0PQ99</accession>
<keyword evidence="10" id="KW-1185">Reference proteome</keyword>